<dbReference type="EMBL" id="DRTV01000112">
    <property type="protein sequence ID" value="HHF58082.1"/>
    <property type="molecule type" value="Genomic_DNA"/>
</dbReference>
<dbReference type="PANTHER" id="PTHR43359">
    <property type="entry name" value="FORMATE HYDROGENLYASE SUBUNIT 4"/>
    <property type="match status" value="1"/>
</dbReference>
<feature type="transmembrane region" description="Helical" evidence="5">
    <location>
        <begin position="97"/>
        <end position="115"/>
    </location>
</feature>
<evidence type="ECO:0000256" key="2">
    <source>
        <dbReference type="ARBA" id="ARBA00022692"/>
    </source>
</evidence>
<feature type="transmembrane region" description="Helical" evidence="5">
    <location>
        <begin position="62"/>
        <end position="85"/>
    </location>
</feature>
<dbReference type="InterPro" id="IPR001694">
    <property type="entry name" value="NADH_UbQ_OxRdtase_su1/FPO"/>
</dbReference>
<dbReference type="AlphaFoldDB" id="A0A7C5I4G4"/>
<feature type="transmembrane region" description="Helical" evidence="5">
    <location>
        <begin position="170"/>
        <end position="189"/>
    </location>
</feature>
<feature type="transmembrane region" description="Helical" evidence="5">
    <location>
        <begin position="216"/>
        <end position="239"/>
    </location>
</feature>
<keyword evidence="3 5" id="KW-1133">Transmembrane helix</keyword>
<protein>
    <submittedName>
        <fullName evidence="6">NADH-quinone oxidoreductase subunit H</fullName>
    </submittedName>
</protein>
<keyword evidence="4 5" id="KW-0472">Membrane</keyword>
<feature type="transmembrane region" description="Helical" evidence="5">
    <location>
        <begin position="245"/>
        <end position="266"/>
    </location>
</feature>
<gene>
    <name evidence="6" type="ORF">ENL41_01495</name>
</gene>
<keyword evidence="2 5" id="KW-0812">Transmembrane</keyword>
<name>A0A7C5I4G4_UNCW3</name>
<organism evidence="6">
    <name type="scientific">candidate division WOR-3 bacterium</name>
    <dbReference type="NCBI Taxonomy" id="2052148"/>
    <lineage>
        <taxon>Bacteria</taxon>
        <taxon>Bacteria division WOR-3</taxon>
    </lineage>
</organism>
<feature type="transmembrane region" description="Helical" evidence="5">
    <location>
        <begin position="127"/>
        <end position="150"/>
    </location>
</feature>
<dbReference type="GO" id="GO:0005886">
    <property type="term" value="C:plasma membrane"/>
    <property type="evidence" value="ECO:0007669"/>
    <property type="project" value="TreeGrafter"/>
</dbReference>
<evidence type="ECO:0000313" key="6">
    <source>
        <dbReference type="EMBL" id="HHF58082.1"/>
    </source>
</evidence>
<feature type="transmembrane region" description="Helical" evidence="5">
    <location>
        <begin position="278"/>
        <end position="296"/>
    </location>
</feature>
<dbReference type="Pfam" id="PF00146">
    <property type="entry name" value="NADHdh"/>
    <property type="match status" value="1"/>
</dbReference>
<evidence type="ECO:0000256" key="4">
    <source>
        <dbReference type="ARBA" id="ARBA00023136"/>
    </source>
</evidence>
<accession>A0A7C5I4G4</accession>
<comment type="caution">
    <text evidence="6">The sequence shown here is derived from an EMBL/GenBank/DDBJ whole genome shotgun (WGS) entry which is preliminary data.</text>
</comment>
<evidence type="ECO:0000256" key="5">
    <source>
        <dbReference type="SAM" id="Phobius"/>
    </source>
</evidence>
<comment type="subcellular location">
    <subcellularLocation>
        <location evidence="1">Membrane</location>
        <topology evidence="1">Multi-pass membrane protein</topology>
    </subcellularLocation>
</comment>
<dbReference type="InterPro" id="IPR052561">
    <property type="entry name" value="ComplexI_Subunit1"/>
</dbReference>
<sequence length="297" mass="32744">MVLKIIEYLGIVFGVIILGLLYGGIARKVIARIHRRYGSPFYQNILDVLKLFAKSNEASHGVMFNLGPVIAFTGVLVSLFFIPLGSFRPLFSFEGDIFVVFYLLVVAPLGMALGAGEGANPNATIGIARGLTLMLGYELVFFLSVLAPMIHYRTASIATLVTVQSAFPHWNVFPFFISAFAGLIALHGMMGEKPFDQVIAPHEIASGPMVEYSGKFLGLLQLYHAVGIIVETGLVVDIFFGGGNWLTFILKTFFLFITLVIINAVMPRFRIGQAVKFYWKYPLVISLIGLLIVAIWR</sequence>
<feature type="transmembrane region" description="Helical" evidence="5">
    <location>
        <begin position="6"/>
        <end position="26"/>
    </location>
</feature>
<evidence type="ECO:0000256" key="3">
    <source>
        <dbReference type="ARBA" id="ARBA00022989"/>
    </source>
</evidence>
<dbReference type="PANTHER" id="PTHR43359:SF1">
    <property type="entry name" value="FORMATE HYDROGENLYASE SUBUNIT 4-RELATED"/>
    <property type="match status" value="1"/>
</dbReference>
<dbReference type="Proteomes" id="UP000886014">
    <property type="component" value="Unassembled WGS sequence"/>
</dbReference>
<reference evidence="6" key="1">
    <citation type="journal article" date="2020" name="mSystems">
        <title>Genome- and Community-Level Interaction Insights into Carbon Utilization and Element Cycling Functions of Hydrothermarchaeota in Hydrothermal Sediment.</title>
        <authorList>
            <person name="Zhou Z."/>
            <person name="Liu Y."/>
            <person name="Xu W."/>
            <person name="Pan J."/>
            <person name="Luo Z.H."/>
            <person name="Li M."/>
        </authorList>
    </citation>
    <scope>NUCLEOTIDE SEQUENCE [LARGE SCALE GENOMIC DNA]</scope>
    <source>
        <strain evidence="6">HyVt-94</strain>
    </source>
</reference>
<proteinExistence type="predicted"/>
<evidence type="ECO:0000256" key="1">
    <source>
        <dbReference type="ARBA" id="ARBA00004141"/>
    </source>
</evidence>